<dbReference type="PANTHER" id="PTHR35023:SF1">
    <property type="entry name" value="MG-PROTOPORPHYRIN IX CHELATASE"/>
    <property type="match status" value="1"/>
</dbReference>
<dbReference type="Pfam" id="PF17863">
    <property type="entry name" value="AAA_lid_2"/>
    <property type="match status" value="1"/>
</dbReference>
<dbReference type="PANTHER" id="PTHR35023">
    <property type="entry name" value="CHELATASE-RELATED"/>
    <property type="match status" value="1"/>
</dbReference>
<dbReference type="CDD" id="cd01451">
    <property type="entry name" value="vWA_Magnesium_chelatase"/>
    <property type="match status" value="1"/>
</dbReference>
<dbReference type="InterPro" id="IPR036465">
    <property type="entry name" value="vWFA_dom_sf"/>
</dbReference>
<dbReference type="Gene3D" id="3.40.50.410">
    <property type="entry name" value="von Willebrand factor, type A domain"/>
    <property type="match status" value="1"/>
</dbReference>
<keyword evidence="7" id="KW-0436">Ligase</keyword>
<feature type="compositionally biased region" description="Polar residues" evidence="5">
    <location>
        <begin position="290"/>
        <end position="306"/>
    </location>
</feature>
<protein>
    <recommendedName>
        <fullName evidence="4">Mg-protoporphyrin IX chelatase</fullName>
    </recommendedName>
</protein>
<feature type="domain" description="VWFA" evidence="6">
    <location>
        <begin position="429"/>
        <end position="608"/>
    </location>
</feature>
<dbReference type="AlphaFoldDB" id="A0A1C6K6J7"/>
<evidence type="ECO:0000256" key="2">
    <source>
        <dbReference type="ARBA" id="ARBA00022741"/>
    </source>
</evidence>
<evidence type="ECO:0000259" key="6">
    <source>
        <dbReference type="PROSITE" id="PS50234"/>
    </source>
</evidence>
<proteinExistence type="inferred from homology"/>
<evidence type="ECO:0000256" key="1">
    <source>
        <dbReference type="ARBA" id="ARBA00005799"/>
    </source>
</evidence>
<gene>
    <name evidence="7" type="primary">bchI_2</name>
    <name evidence="7" type="ORF">SAMEA3545359_02685</name>
</gene>
<feature type="region of interest" description="Disordered" evidence="5">
    <location>
        <begin position="270"/>
        <end position="368"/>
    </location>
</feature>
<comment type="similarity">
    <text evidence="1">Belongs to the Mg-chelatase subunits D/I family.</text>
</comment>
<dbReference type="Gene3D" id="1.10.8.80">
    <property type="entry name" value="Magnesium chelatase subunit I, C-Terminal domain"/>
    <property type="match status" value="1"/>
</dbReference>
<reference evidence="7" key="1">
    <citation type="submission" date="2015-09" db="EMBL/GenBank/DDBJ databases">
        <authorList>
            <consortium name="Pathogen Informatics"/>
        </authorList>
    </citation>
    <scope>NUCLEOTIDE SEQUENCE</scope>
    <source>
        <strain evidence="7">2789STDY5834896</strain>
    </source>
</reference>
<dbReference type="GO" id="GO:0005524">
    <property type="term" value="F:ATP binding"/>
    <property type="evidence" value="ECO:0007669"/>
    <property type="project" value="UniProtKB-KW"/>
</dbReference>
<evidence type="ECO:0000256" key="3">
    <source>
        <dbReference type="ARBA" id="ARBA00022840"/>
    </source>
</evidence>
<dbReference type="InterPro" id="IPR002035">
    <property type="entry name" value="VWF_A"/>
</dbReference>
<dbReference type="InterPro" id="IPR027417">
    <property type="entry name" value="P-loop_NTPase"/>
</dbReference>
<dbReference type="InterPro" id="IPR041702">
    <property type="entry name" value="BchD/ChlD_VWA"/>
</dbReference>
<dbReference type="InterPro" id="IPR052989">
    <property type="entry name" value="Mg-chelatase_DI-like"/>
</dbReference>
<dbReference type="GO" id="GO:0016874">
    <property type="term" value="F:ligase activity"/>
    <property type="evidence" value="ECO:0007669"/>
    <property type="project" value="UniProtKB-KW"/>
</dbReference>
<dbReference type="SMART" id="SM00327">
    <property type="entry name" value="VWA"/>
    <property type="match status" value="1"/>
</dbReference>
<evidence type="ECO:0000313" key="7">
    <source>
        <dbReference type="EMBL" id="SCJ89873.1"/>
    </source>
</evidence>
<evidence type="ECO:0000256" key="5">
    <source>
        <dbReference type="SAM" id="MobiDB-lite"/>
    </source>
</evidence>
<dbReference type="Pfam" id="PF13519">
    <property type="entry name" value="VWA_2"/>
    <property type="match status" value="1"/>
</dbReference>
<keyword evidence="2" id="KW-0547">Nucleotide-binding</keyword>
<sequence length="613" mass="65448">MIPYPYAAVVGQQAAKKALLIALVDPAMGGVLLAGCPGVGKSLLARSAQTICPQRRWTELPPGTPPSQLSDHIDLEAILHRHTHRQAAGLLQRAADGILYADAINLLGPSTNTLLAGLQPQPTGEAVPSVSPSFLLIATMDPSAGGLDPQLLDRFDLYVEMQPEHDLRLRTQIVQHALLWGQNRRQLIERFAGETSALIEQIGRAQQRLPQVEVTDHALALAGTLAQQAQCAGNRAEIATIRVARALAALAGHRLVSAPMVREAAGYTLPHRLRQEQKQGTTPPIPLPNTEENFLDTPSSDHSIPQKNVPASADSPKDDHTPFPTPDGSTLSEERISPIGAAPPATNWLPAQWSRAGRSGKHRSNAGTAQWGRCVGSFAGRPSCPSDVALIPTVLHSAVRQGLQHAGLPLQVQSQDLRLKLRRPKTGINILLAVDASASMGAGQRMVAVKGAIYSLLCEAYQKRDQVSLLIFRGTDAQVLLPFTSSVERAQRQLKTLPTGGKTPLATGLHRARQIVLATRARDPSTPVVLVLLSDGRATSAPQGDPLTAAFSAADQIAAEKISAVVIDTEQGVLRLGLAAEIARHMNAPLFDLGQLQATNLKQAVQKIADLDR</sequence>
<dbReference type="SUPFAM" id="SSF53300">
    <property type="entry name" value="vWA-like"/>
    <property type="match status" value="1"/>
</dbReference>
<dbReference type="InterPro" id="IPR041628">
    <property type="entry name" value="ChlI/MoxR_AAA_lid"/>
</dbReference>
<evidence type="ECO:0000256" key="4">
    <source>
        <dbReference type="ARBA" id="ARBA00030759"/>
    </source>
</evidence>
<dbReference type="SUPFAM" id="SSF52540">
    <property type="entry name" value="P-loop containing nucleoside triphosphate hydrolases"/>
    <property type="match status" value="1"/>
</dbReference>
<accession>A0A1C6K6J7</accession>
<dbReference type="Gene3D" id="3.40.50.300">
    <property type="entry name" value="P-loop containing nucleotide triphosphate hydrolases"/>
    <property type="match status" value="1"/>
</dbReference>
<dbReference type="Pfam" id="PF01078">
    <property type="entry name" value="Mg_chelatase"/>
    <property type="match status" value="1"/>
</dbReference>
<dbReference type="EMBL" id="FMHG01000003">
    <property type="protein sequence ID" value="SCJ89873.1"/>
    <property type="molecule type" value="Genomic_DNA"/>
</dbReference>
<dbReference type="CDD" id="cd00009">
    <property type="entry name" value="AAA"/>
    <property type="match status" value="1"/>
</dbReference>
<name>A0A1C6K6J7_9FIRM</name>
<dbReference type="PROSITE" id="PS50234">
    <property type="entry name" value="VWFA"/>
    <property type="match status" value="1"/>
</dbReference>
<organism evidence="7">
    <name type="scientific">uncultured Anaerotruncus sp</name>
    <dbReference type="NCBI Taxonomy" id="905011"/>
    <lineage>
        <taxon>Bacteria</taxon>
        <taxon>Bacillati</taxon>
        <taxon>Bacillota</taxon>
        <taxon>Clostridia</taxon>
        <taxon>Eubacteriales</taxon>
        <taxon>Oscillospiraceae</taxon>
        <taxon>Anaerotruncus</taxon>
        <taxon>environmental samples</taxon>
    </lineage>
</organism>
<dbReference type="InterPro" id="IPR000523">
    <property type="entry name" value="Mg_chelatse_chII-like_cat_dom"/>
</dbReference>
<keyword evidence="3" id="KW-0067">ATP-binding</keyword>